<protein>
    <submittedName>
        <fullName evidence="3">Uncharacterized protein</fullName>
    </submittedName>
</protein>
<keyword evidence="4" id="KW-1185">Reference proteome</keyword>
<feature type="transmembrane region" description="Helical" evidence="1">
    <location>
        <begin position="70"/>
        <end position="93"/>
    </location>
</feature>
<dbReference type="PANTHER" id="PTHR28165">
    <property type="entry name" value="NON-CLASSICAL EXPORT PROTEIN 2-RELATED"/>
    <property type="match status" value="1"/>
</dbReference>
<dbReference type="GO" id="GO:0005886">
    <property type="term" value="C:plasma membrane"/>
    <property type="evidence" value="ECO:0007669"/>
    <property type="project" value="TreeGrafter"/>
</dbReference>
<proteinExistence type="predicted"/>
<feature type="chain" id="PRO_5019559078" evidence="2">
    <location>
        <begin position="23"/>
        <end position="190"/>
    </location>
</feature>
<feature type="transmembrane region" description="Helical" evidence="1">
    <location>
        <begin position="44"/>
        <end position="63"/>
    </location>
</feature>
<dbReference type="PANTHER" id="PTHR28165:SF2">
    <property type="entry name" value="MARVEL DOMAIN-CONTAINING PROTEIN"/>
    <property type="match status" value="1"/>
</dbReference>
<reference evidence="3 4" key="1">
    <citation type="submission" date="2018-12" db="EMBL/GenBank/DDBJ databases">
        <title>Draft genome sequence of Xylaria grammica IHI A82.</title>
        <authorList>
            <person name="Buettner E."/>
            <person name="Kellner H."/>
        </authorList>
    </citation>
    <scope>NUCLEOTIDE SEQUENCE [LARGE SCALE GENOMIC DNA]</scope>
    <source>
        <strain evidence="3 4">IHI A82</strain>
    </source>
</reference>
<feature type="transmembrane region" description="Helical" evidence="1">
    <location>
        <begin position="156"/>
        <end position="172"/>
    </location>
</feature>
<dbReference type="InterPro" id="IPR052649">
    <property type="entry name" value="NCE102-like"/>
</dbReference>
<accession>A0A439DD43</accession>
<dbReference type="GO" id="GO:0070941">
    <property type="term" value="P:eisosome assembly"/>
    <property type="evidence" value="ECO:0007669"/>
    <property type="project" value="TreeGrafter"/>
</dbReference>
<feature type="signal peptide" evidence="2">
    <location>
        <begin position="1"/>
        <end position="22"/>
    </location>
</feature>
<keyword evidence="1" id="KW-1133">Transmembrane helix</keyword>
<gene>
    <name evidence="3" type="ORF">EKO27_g2732</name>
</gene>
<keyword evidence="1" id="KW-0472">Membrane</keyword>
<dbReference type="GO" id="GO:0032126">
    <property type="term" value="C:eisosome"/>
    <property type="evidence" value="ECO:0007669"/>
    <property type="project" value="TreeGrafter"/>
</dbReference>
<evidence type="ECO:0000256" key="1">
    <source>
        <dbReference type="SAM" id="Phobius"/>
    </source>
</evidence>
<organism evidence="3 4">
    <name type="scientific">Xylaria grammica</name>
    <dbReference type="NCBI Taxonomy" id="363999"/>
    <lineage>
        <taxon>Eukaryota</taxon>
        <taxon>Fungi</taxon>
        <taxon>Dikarya</taxon>
        <taxon>Ascomycota</taxon>
        <taxon>Pezizomycotina</taxon>
        <taxon>Sordariomycetes</taxon>
        <taxon>Xylariomycetidae</taxon>
        <taxon>Xylariales</taxon>
        <taxon>Xylariaceae</taxon>
        <taxon>Xylaria</taxon>
    </lineage>
</organism>
<evidence type="ECO:0000313" key="3">
    <source>
        <dbReference type="EMBL" id="RWA12347.1"/>
    </source>
</evidence>
<dbReference type="Proteomes" id="UP000286045">
    <property type="component" value="Unassembled WGS sequence"/>
</dbReference>
<keyword evidence="1" id="KW-0812">Transmembrane</keyword>
<dbReference type="GO" id="GO:0072659">
    <property type="term" value="P:protein localization to plasma membrane"/>
    <property type="evidence" value="ECO:0007669"/>
    <property type="project" value="TreeGrafter"/>
</dbReference>
<evidence type="ECO:0000256" key="2">
    <source>
        <dbReference type="SAM" id="SignalP"/>
    </source>
</evidence>
<dbReference type="AlphaFoldDB" id="A0A439DD43"/>
<evidence type="ECO:0000313" key="4">
    <source>
        <dbReference type="Proteomes" id="UP000286045"/>
    </source>
</evidence>
<comment type="caution">
    <text evidence="3">The sequence shown here is derived from an EMBL/GenBank/DDBJ whole genome shotgun (WGS) entry which is preliminary data.</text>
</comment>
<name>A0A439DD43_9PEZI</name>
<dbReference type="STRING" id="363999.A0A439DD43"/>
<keyword evidence="2" id="KW-0732">Signal</keyword>
<dbReference type="EMBL" id="RYZI01000053">
    <property type="protein sequence ID" value="RWA12347.1"/>
    <property type="molecule type" value="Genomic_DNA"/>
</dbReference>
<sequence length="190" mass="19812">MFSVFGIILRGCLLLTASVVLGVSVSLAKQQGDGPVPPQTGLGAFVGTAGLIVAVLGMAALWINRLNRKGLVYLDALMSAFYLAAAISLTLAMKGVSSCTATDQASQYSRFTNKILNGGCVHPGKDTICPYVTSASGEDLTTARCQMAEADYTFEYGGFVFSLTMVVVGFILHRRGRGGPPNAGSATAFD</sequence>